<dbReference type="EMBL" id="CAJPDQ010000004">
    <property type="protein sequence ID" value="CAF9908680.1"/>
    <property type="molecule type" value="Genomic_DNA"/>
</dbReference>
<comment type="caution">
    <text evidence="2">The sequence shown here is derived from an EMBL/GenBank/DDBJ whole genome shotgun (WGS) entry which is preliminary data.</text>
</comment>
<feature type="region of interest" description="Disordered" evidence="1">
    <location>
        <begin position="58"/>
        <end position="103"/>
    </location>
</feature>
<protein>
    <submittedName>
        <fullName evidence="2">Uncharacterized protein</fullName>
    </submittedName>
</protein>
<name>A0A8H3I614_9LECA</name>
<gene>
    <name evidence="2" type="ORF">GOMPHAMPRED_006263</name>
</gene>
<organism evidence="2 3">
    <name type="scientific">Gomphillus americanus</name>
    <dbReference type="NCBI Taxonomy" id="1940652"/>
    <lineage>
        <taxon>Eukaryota</taxon>
        <taxon>Fungi</taxon>
        <taxon>Dikarya</taxon>
        <taxon>Ascomycota</taxon>
        <taxon>Pezizomycotina</taxon>
        <taxon>Lecanoromycetes</taxon>
        <taxon>OSLEUM clade</taxon>
        <taxon>Ostropomycetidae</taxon>
        <taxon>Ostropales</taxon>
        <taxon>Graphidaceae</taxon>
        <taxon>Gomphilloideae</taxon>
        <taxon>Gomphillus</taxon>
    </lineage>
</organism>
<evidence type="ECO:0000256" key="1">
    <source>
        <dbReference type="SAM" id="MobiDB-lite"/>
    </source>
</evidence>
<evidence type="ECO:0000313" key="2">
    <source>
        <dbReference type="EMBL" id="CAF9908680.1"/>
    </source>
</evidence>
<proteinExistence type="predicted"/>
<dbReference type="AlphaFoldDB" id="A0A8H3I614"/>
<accession>A0A8H3I614</accession>
<sequence>MCVTIVYYCEAGQHTLNSYVRTCVKEAWWEFCEPEIRTKDTVKVPECSNCQQKKPLGRIEAEPAKDKNKDKDKRKDGGEKAKEKETDKGQDKNREKVKEATKE</sequence>
<reference evidence="2" key="1">
    <citation type="submission" date="2021-03" db="EMBL/GenBank/DDBJ databases">
        <authorList>
            <person name="Tagirdzhanova G."/>
        </authorList>
    </citation>
    <scope>NUCLEOTIDE SEQUENCE</scope>
</reference>
<keyword evidence="3" id="KW-1185">Reference proteome</keyword>
<evidence type="ECO:0000313" key="3">
    <source>
        <dbReference type="Proteomes" id="UP000664169"/>
    </source>
</evidence>
<dbReference type="Proteomes" id="UP000664169">
    <property type="component" value="Unassembled WGS sequence"/>
</dbReference>